<keyword evidence="4" id="KW-1185">Reference proteome</keyword>
<evidence type="ECO:0000313" key="3">
    <source>
        <dbReference type="EMBL" id="MBR0651508.1"/>
    </source>
</evidence>
<sequence>MATITVSTSVSAIAVPFAAMPSVIRLPGATSTSATYQVIGSSATITLTGVGFTYDGQSLPSGGTLASVQYRHDGSTLSWTASGLNVAAASFRANAATLYDLLYGGSDTVIGGSGADRLLGYGGNDSLVGGTGADTLLGGDGNDTLVDGGSTGANDVRGEGGNDFIRMGVSNDAQYVDGGAGEDTLQAVSITGWTVTGFEALAWHNSYGSVSLTAAQIAQFDTFVIQGPANRAELRVESGGVIDLSAITYDFAAGQRLEVFAEGGVPHTVIGRDSSMSFANDEVFVMGDFSNIATFGGSDTITATGIASTVDGGAGDDRIWFSEHGLSRILGGDGNDRISLVGQTPSVTDGSSTIDGGAGNDRISASEAGDSILGGAGEDTIVAEGGADTILGGIGGDSILGGAGNDSIIGGSGGDTLSGGPGADRFVYDDGDSGVIKAGQLVAYDTILDFNRAQGDRVDLSAVDASTGMLGDQAFSAPLAAGSPTPVGAGSLRYMVGATETIIEGSTDADADMEFRIVIAVPGYTPIAADFIL</sequence>
<name>A0ABS5EKF0_9PROT</name>
<dbReference type="InterPro" id="IPR001343">
    <property type="entry name" value="Hemolysn_Ca-bd"/>
</dbReference>
<dbReference type="PRINTS" id="PR00313">
    <property type="entry name" value="CABNDNGRPT"/>
</dbReference>
<dbReference type="PROSITE" id="PS00330">
    <property type="entry name" value="HEMOLYSIN_CALCIUM"/>
    <property type="match status" value="5"/>
</dbReference>
<evidence type="ECO:0000313" key="4">
    <source>
        <dbReference type="Proteomes" id="UP000698752"/>
    </source>
</evidence>
<comment type="subcellular location">
    <subcellularLocation>
        <location evidence="1">Secreted</location>
    </subcellularLocation>
</comment>
<proteinExistence type="predicted"/>
<reference evidence="4" key="1">
    <citation type="journal article" date="2021" name="Syst. Appl. Microbiol.">
        <title>Roseomonas hellenica sp. nov., isolated from roots of wild-growing Alkanna tinctoria.</title>
        <authorList>
            <person name="Rat A."/>
            <person name="Naranjo H.D."/>
            <person name="Lebbe L."/>
            <person name="Cnockaert M."/>
            <person name="Krigas N."/>
            <person name="Grigoriadou K."/>
            <person name="Maloupa E."/>
            <person name="Willems A."/>
        </authorList>
    </citation>
    <scope>NUCLEOTIDE SEQUENCE [LARGE SCALE GENOMIC DNA]</scope>
    <source>
        <strain evidence="4">LMG 31159</strain>
    </source>
</reference>
<organism evidence="3 4">
    <name type="scientific">Neoroseomonas terrae</name>
    <dbReference type="NCBI Taxonomy" id="424799"/>
    <lineage>
        <taxon>Bacteria</taxon>
        <taxon>Pseudomonadati</taxon>
        <taxon>Pseudomonadota</taxon>
        <taxon>Alphaproteobacteria</taxon>
        <taxon>Acetobacterales</taxon>
        <taxon>Acetobacteraceae</taxon>
        <taxon>Neoroseomonas</taxon>
    </lineage>
</organism>
<keyword evidence="2" id="KW-0964">Secreted</keyword>
<dbReference type="InterPro" id="IPR018511">
    <property type="entry name" value="Hemolysin-typ_Ca-bd_CS"/>
</dbReference>
<dbReference type="InterPro" id="IPR011049">
    <property type="entry name" value="Serralysin-like_metalloprot_C"/>
</dbReference>
<protein>
    <submittedName>
        <fullName evidence="3">Calcium-binding protein</fullName>
    </submittedName>
</protein>
<comment type="caution">
    <text evidence="3">The sequence shown here is derived from an EMBL/GenBank/DDBJ whole genome shotgun (WGS) entry which is preliminary data.</text>
</comment>
<dbReference type="PANTHER" id="PTHR38340:SF1">
    <property type="entry name" value="S-LAYER PROTEIN"/>
    <property type="match status" value="1"/>
</dbReference>
<dbReference type="Proteomes" id="UP000698752">
    <property type="component" value="Unassembled WGS sequence"/>
</dbReference>
<dbReference type="Pfam" id="PF00353">
    <property type="entry name" value="HemolysinCabind"/>
    <property type="match status" value="5"/>
</dbReference>
<evidence type="ECO:0000256" key="1">
    <source>
        <dbReference type="ARBA" id="ARBA00004613"/>
    </source>
</evidence>
<dbReference type="InterPro" id="IPR050557">
    <property type="entry name" value="RTX_toxin/Mannuronan_C5-epim"/>
</dbReference>
<dbReference type="Gene3D" id="2.150.10.10">
    <property type="entry name" value="Serralysin-like metalloprotease, C-terminal"/>
    <property type="match status" value="3"/>
</dbReference>
<dbReference type="EMBL" id="JAAEDI010000019">
    <property type="protein sequence ID" value="MBR0651508.1"/>
    <property type="molecule type" value="Genomic_DNA"/>
</dbReference>
<dbReference type="SUPFAM" id="SSF51120">
    <property type="entry name" value="beta-Roll"/>
    <property type="match status" value="2"/>
</dbReference>
<accession>A0ABS5EKF0</accession>
<dbReference type="PANTHER" id="PTHR38340">
    <property type="entry name" value="S-LAYER PROTEIN"/>
    <property type="match status" value="1"/>
</dbReference>
<gene>
    <name evidence="3" type="ORF">GXW78_17695</name>
</gene>
<dbReference type="RefSeq" id="WP_211870178.1">
    <property type="nucleotide sequence ID" value="NZ_JAAEDI010000019.1"/>
</dbReference>
<evidence type="ECO:0000256" key="2">
    <source>
        <dbReference type="ARBA" id="ARBA00022525"/>
    </source>
</evidence>